<proteinExistence type="predicted"/>
<evidence type="ECO:0000313" key="2">
    <source>
        <dbReference type="Proteomes" id="UP000643279"/>
    </source>
</evidence>
<dbReference type="EMBL" id="BMFW01000021">
    <property type="protein sequence ID" value="GGH99484.1"/>
    <property type="molecule type" value="Genomic_DNA"/>
</dbReference>
<dbReference type="Proteomes" id="UP000643279">
    <property type="component" value="Unassembled WGS sequence"/>
</dbReference>
<keyword evidence="2" id="KW-1185">Reference proteome</keyword>
<name>A0ABQ2AXY1_9MICC</name>
<sequence length="151" mass="16280">MTHEDDLRAWAKGSHTLEAATELLLRAFEGRFAAIGYPWVHAAGTSPEGYKENAWIDFEALGEDAESGAYSGGEGRFLQLAASLGADVPVVLGDTLPGLDRKLLDLVLAAFAHAGGSHQHSDIRFSEDGIPTLRPGYLDTLHAWPRDLRAV</sequence>
<organism evidence="1 2">
    <name type="scientific">Arthrobacter liuii</name>
    <dbReference type="NCBI Taxonomy" id="1476996"/>
    <lineage>
        <taxon>Bacteria</taxon>
        <taxon>Bacillati</taxon>
        <taxon>Actinomycetota</taxon>
        <taxon>Actinomycetes</taxon>
        <taxon>Micrococcales</taxon>
        <taxon>Micrococcaceae</taxon>
        <taxon>Arthrobacter</taxon>
    </lineage>
</organism>
<reference evidence="2" key="1">
    <citation type="journal article" date="2019" name="Int. J. Syst. Evol. Microbiol.">
        <title>The Global Catalogue of Microorganisms (GCM) 10K type strain sequencing project: providing services to taxonomists for standard genome sequencing and annotation.</title>
        <authorList>
            <consortium name="The Broad Institute Genomics Platform"/>
            <consortium name="The Broad Institute Genome Sequencing Center for Infectious Disease"/>
            <person name="Wu L."/>
            <person name="Ma J."/>
        </authorList>
    </citation>
    <scope>NUCLEOTIDE SEQUENCE [LARGE SCALE GENOMIC DNA]</scope>
    <source>
        <strain evidence="2">CGMCC 1.12778</strain>
    </source>
</reference>
<dbReference type="RefSeq" id="WP_188572781.1">
    <property type="nucleotide sequence ID" value="NZ_BMFW01000021.1"/>
</dbReference>
<comment type="caution">
    <text evidence="1">The sequence shown here is derived from an EMBL/GenBank/DDBJ whole genome shotgun (WGS) entry which is preliminary data.</text>
</comment>
<accession>A0ABQ2AXY1</accession>
<protein>
    <submittedName>
        <fullName evidence="1">Uncharacterized protein</fullName>
    </submittedName>
</protein>
<evidence type="ECO:0000313" key="1">
    <source>
        <dbReference type="EMBL" id="GGH99484.1"/>
    </source>
</evidence>
<gene>
    <name evidence="1" type="ORF">GCM10007170_34430</name>
</gene>